<evidence type="ECO:0000313" key="4">
    <source>
        <dbReference type="Proteomes" id="UP001177003"/>
    </source>
</evidence>
<dbReference type="GO" id="GO:0005829">
    <property type="term" value="C:cytosol"/>
    <property type="evidence" value="ECO:0007669"/>
    <property type="project" value="TreeGrafter"/>
</dbReference>
<protein>
    <recommendedName>
        <fullName evidence="5">Alcohol dehydrogenase-like C-terminal domain-containing protein</fullName>
    </recommendedName>
</protein>
<keyword evidence="1" id="KW-0479">Metal-binding</keyword>
<dbReference type="Gene3D" id="3.90.180.10">
    <property type="entry name" value="Medium-chain alcohol dehydrogenases, catalytic domain"/>
    <property type="match status" value="2"/>
</dbReference>
<dbReference type="GO" id="GO:0008270">
    <property type="term" value="F:zinc ion binding"/>
    <property type="evidence" value="ECO:0007669"/>
    <property type="project" value="TreeGrafter"/>
</dbReference>
<proteinExistence type="predicted"/>
<dbReference type="InterPro" id="IPR036291">
    <property type="entry name" value="NAD(P)-bd_dom_sf"/>
</dbReference>
<dbReference type="EMBL" id="OX465084">
    <property type="protein sequence ID" value="CAI9300272.1"/>
    <property type="molecule type" value="Genomic_DNA"/>
</dbReference>
<dbReference type="GO" id="GO:0051903">
    <property type="term" value="F:S-(hydroxymethyl)glutathione dehydrogenase [NAD(P)+] activity"/>
    <property type="evidence" value="ECO:0007669"/>
    <property type="project" value="TreeGrafter"/>
</dbReference>
<evidence type="ECO:0000256" key="1">
    <source>
        <dbReference type="ARBA" id="ARBA00022723"/>
    </source>
</evidence>
<dbReference type="Proteomes" id="UP001177003">
    <property type="component" value="Chromosome 8"/>
</dbReference>
<sequence length="259" mass="28440">MRTAFEDHSCFELLHHRKQYTGGASSALKATGVGQNQWGIVFLAFAIARKSQESLVIEEVIVVAPKPREVRIKIICTSLWHSDINYWKLERPPVIFPRILGHEAIGDETRKFTDMNGETLYHFLHVSCFTEYTVVEVARVIKVDPTILTNIACLLSCGVSIGVGVAWKAANVEIGTTVAIFGLGAVGLAVADGASLCGVKRIIVVDLNQDKFEIDYCFECVGLTSLVHEAYAACRKGWGKTVMLGVDQPEAMLILSSLR</sequence>
<organism evidence="3 4">
    <name type="scientific">Lactuca saligna</name>
    <name type="common">Willowleaf lettuce</name>
    <dbReference type="NCBI Taxonomy" id="75948"/>
    <lineage>
        <taxon>Eukaryota</taxon>
        <taxon>Viridiplantae</taxon>
        <taxon>Streptophyta</taxon>
        <taxon>Embryophyta</taxon>
        <taxon>Tracheophyta</taxon>
        <taxon>Spermatophyta</taxon>
        <taxon>Magnoliopsida</taxon>
        <taxon>eudicotyledons</taxon>
        <taxon>Gunneridae</taxon>
        <taxon>Pentapetalae</taxon>
        <taxon>asterids</taxon>
        <taxon>campanulids</taxon>
        <taxon>Asterales</taxon>
        <taxon>Asteraceae</taxon>
        <taxon>Cichorioideae</taxon>
        <taxon>Cichorieae</taxon>
        <taxon>Lactucinae</taxon>
        <taxon>Lactuca</taxon>
    </lineage>
</organism>
<keyword evidence="4" id="KW-1185">Reference proteome</keyword>
<dbReference type="InterPro" id="IPR011032">
    <property type="entry name" value="GroES-like_sf"/>
</dbReference>
<accession>A0AA35ZYP6</accession>
<evidence type="ECO:0000313" key="3">
    <source>
        <dbReference type="EMBL" id="CAI9300272.1"/>
    </source>
</evidence>
<evidence type="ECO:0000256" key="2">
    <source>
        <dbReference type="ARBA" id="ARBA00022833"/>
    </source>
</evidence>
<dbReference type="AlphaFoldDB" id="A0AA35ZYP6"/>
<dbReference type="SUPFAM" id="SSF50129">
    <property type="entry name" value="GroES-like"/>
    <property type="match status" value="1"/>
</dbReference>
<dbReference type="PANTHER" id="PTHR43880:SF7">
    <property type="entry name" value="ALCOHOL DEHYDROGENASE-LIKE 7"/>
    <property type="match status" value="1"/>
</dbReference>
<dbReference type="GO" id="GO:0046294">
    <property type="term" value="P:formaldehyde catabolic process"/>
    <property type="evidence" value="ECO:0007669"/>
    <property type="project" value="TreeGrafter"/>
</dbReference>
<gene>
    <name evidence="3" type="ORF">LSALG_LOCUS38925</name>
</gene>
<keyword evidence="2" id="KW-0862">Zinc</keyword>
<dbReference type="SUPFAM" id="SSF51735">
    <property type="entry name" value="NAD(P)-binding Rossmann-fold domains"/>
    <property type="match status" value="1"/>
</dbReference>
<evidence type="ECO:0008006" key="5">
    <source>
        <dbReference type="Google" id="ProtNLM"/>
    </source>
</evidence>
<dbReference type="PANTHER" id="PTHR43880">
    <property type="entry name" value="ALCOHOL DEHYDROGENASE"/>
    <property type="match status" value="1"/>
</dbReference>
<reference evidence="3" key="1">
    <citation type="submission" date="2023-04" db="EMBL/GenBank/DDBJ databases">
        <authorList>
            <person name="Vijverberg K."/>
            <person name="Xiong W."/>
            <person name="Schranz E."/>
        </authorList>
    </citation>
    <scope>NUCLEOTIDE SEQUENCE</scope>
</reference>
<name>A0AA35ZYP6_LACSI</name>
<dbReference type="Gene3D" id="3.40.50.720">
    <property type="entry name" value="NAD(P)-binding Rossmann-like Domain"/>
    <property type="match status" value="2"/>
</dbReference>